<sequence length="138" mass="15664">MHDTRGRVGITWDESGKGNVKQVAEGYWDCCWSCLQRALKTAPPLFNHTLKILIDIHEKHQANHTPRRVHTQYIHALIQLIIAAIQKRVHNGCRGVVCLTSRGLLLLIRTPIHQVVANRLLVIREPHLQSPGETLINP</sequence>
<protein>
    <submittedName>
        <fullName evidence="1">Uncharacterized protein</fullName>
    </submittedName>
</protein>
<evidence type="ECO:0000313" key="1">
    <source>
        <dbReference type="EMBL" id="KAK7504979.1"/>
    </source>
</evidence>
<gene>
    <name evidence="1" type="ORF">BaRGS_00004007</name>
</gene>
<reference evidence="1 2" key="1">
    <citation type="journal article" date="2023" name="Sci. Data">
        <title>Genome assembly of the Korean intertidal mud-creeper Batillaria attramentaria.</title>
        <authorList>
            <person name="Patra A.K."/>
            <person name="Ho P.T."/>
            <person name="Jun S."/>
            <person name="Lee S.J."/>
            <person name="Kim Y."/>
            <person name="Won Y.J."/>
        </authorList>
    </citation>
    <scope>NUCLEOTIDE SEQUENCE [LARGE SCALE GENOMIC DNA]</scope>
    <source>
        <strain evidence="1">Wonlab-2016</strain>
    </source>
</reference>
<name>A0ABD0LZ37_9CAEN</name>
<organism evidence="1 2">
    <name type="scientific">Batillaria attramentaria</name>
    <dbReference type="NCBI Taxonomy" id="370345"/>
    <lineage>
        <taxon>Eukaryota</taxon>
        <taxon>Metazoa</taxon>
        <taxon>Spiralia</taxon>
        <taxon>Lophotrochozoa</taxon>
        <taxon>Mollusca</taxon>
        <taxon>Gastropoda</taxon>
        <taxon>Caenogastropoda</taxon>
        <taxon>Sorbeoconcha</taxon>
        <taxon>Cerithioidea</taxon>
        <taxon>Batillariidae</taxon>
        <taxon>Batillaria</taxon>
    </lineage>
</organism>
<dbReference type="EMBL" id="JACVVK020000013">
    <property type="protein sequence ID" value="KAK7504979.1"/>
    <property type="molecule type" value="Genomic_DNA"/>
</dbReference>
<evidence type="ECO:0000313" key="2">
    <source>
        <dbReference type="Proteomes" id="UP001519460"/>
    </source>
</evidence>
<accession>A0ABD0LZ37</accession>
<keyword evidence="2" id="KW-1185">Reference proteome</keyword>
<dbReference type="AlphaFoldDB" id="A0ABD0LZ37"/>
<comment type="caution">
    <text evidence="1">The sequence shown here is derived from an EMBL/GenBank/DDBJ whole genome shotgun (WGS) entry which is preliminary data.</text>
</comment>
<proteinExistence type="predicted"/>
<dbReference type="Proteomes" id="UP001519460">
    <property type="component" value="Unassembled WGS sequence"/>
</dbReference>